<proteinExistence type="predicted"/>
<dbReference type="Proteomes" id="UP000762110">
    <property type="component" value="Unassembled WGS sequence"/>
</dbReference>
<keyword evidence="9" id="KW-1185">Reference proteome</keyword>
<dbReference type="InterPro" id="IPR001789">
    <property type="entry name" value="Sig_transdc_resp-reg_receiver"/>
</dbReference>
<dbReference type="InterPro" id="IPR000792">
    <property type="entry name" value="Tscrpt_reg_LuxR_C"/>
</dbReference>
<keyword evidence="2" id="KW-0805">Transcription regulation</keyword>
<dbReference type="SMART" id="SM00421">
    <property type="entry name" value="HTH_LUXR"/>
    <property type="match status" value="1"/>
</dbReference>
<evidence type="ECO:0000256" key="5">
    <source>
        <dbReference type="PROSITE-ProRule" id="PRU00169"/>
    </source>
</evidence>
<dbReference type="InterPro" id="IPR039420">
    <property type="entry name" value="WalR-like"/>
</dbReference>
<accession>A0ABX2DGB9</accession>
<dbReference type="PANTHER" id="PTHR43214:SF24">
    <property type="entry name" value="TRANSCRIPTIONAL REGULATORY PROTEIN NARL-RELATED"/>
    <property type="match status" value="1"/>
</dbReference>
<comment type="caution">
    <text evidence="8">The sequence shown here is derived from an EMBL/GenBank/DDBJ whole genome shotgun (WGS) entry which is preliminary data.</text>
</comment>
<dbReference type="Pfam" id="PF00072">
    <property type="entry name" value="Response_reg"/>
    <property type="match status" value="1"/>
</dbReference>
<dbReference type="Gene3D" id="3.40.50.2300">
    <property type="match status" value="1"/>
</dbReference>
<sequence>MEQKLVIFEDNEALRNSLVYLLNSHTDYVVVADFNNVVDVKKQVSQYKPDLVIMDIDMPGKDGISGVEDIKEVRPQTTIIMYTQFEDDERLFKSICAGADGYILKKTSPEKLFDAITEVLNGGAPMSPMIAKKVISSFKTSRQKDSIQIKYDLTKREAEILQLLTKGYSVKLIAHEMNIAYDTARSHLRNTYRKLQVNCGKEAIAILLASKII</sequence>
<dbReference type="InterPro" id="IPR058245">
    <property type="entry name" value="NreC/VraR/RcsB-like_REC"/>
</dbReference>
<evidence type="ECO:0000256" key="1">
    <source>
        <dbReference type="ARBA" id="ARBA00022553"/>
    </source>
</evidence>
<dbReference type="RefSeq" id="WP_173273986.1">
    <property type="nucleotide sequence ID" value="NZ_JABMKV010000005.1"/>
</dbReference>
<keyword evidence="3" id="KW-0238">DNA-binding</keyword>
<evidence type="ECO:0000256" key="2">
    <source>
        <dbReference type="ARBA" id="ARBA00023015"/>
    </source>
</evidence>
<evidence type="ECO:0000259" key="6">
    <source>
        <dbReference type="PROSITE" id="PS50043"/>
    </source>
</evidence>
<dbReference type="InterPro" id="IPR011006">
    <property type="entry name" value="CheY-like_superfamily"/>
</dbReference>
<feature type="modified residue" description="4-aspartylphosphate" evidence="5">
    <location>
        <position position="55"/>
    </location>
</feature>
<dbReference type="InterPro" id="IPR016032">
    <property type="entry name" value="Sig_transdc_resp-reg_C-effctor"/>
</dbReference>
<dbReference type="PROSITE" id="PS50043">
    <property type="entry name" value="HTH_LUXR_2"/>
    <property type="match status" value="1"/>
</dbReference>
<evidence type="ECO:0000256" key="4">
    <source>
        <dbReference type="ARBA" id="ARBA00023163"/>
    </source>
</evidence>
<reference evidence="8 9" key="1">
    <citation type="submission" date="2020-05" db="EMBL/GenBank/DDBJ databases">
        <title>Description of Pedobacter foliorum sp. nov.</title>
        <authorList>
            <person name="Qi S."/>
            <person name="Carlier A."/>
            <person name="Cnockaert M."/>
            <person name="Vandamme P."/>
        </authorList>
    </citation>
    <scope>NUCLEOTIDE SEQUENCE [LARGE SCALE GENOMIC DNA]</scope>
    <source>
        <strain evidence="8 9">LMG 31300</strain>
    </source>
</reference>
<dbReference type="EMBL" id="JABMKV010000005">
    <property type="protein sequence ID" value="NQX33153.1"/>
    <property type="molecule type" value="Genomic_DNA"/>
</dbReference>
<gene>
    <name evidence="8" type="ORF">HQN85_15555</name>
</gene>
<evidence type="ECO:0000313" key="8">
    <source>
        <dbReference type="EMBL" id="NQX33153.1"/>
    </source>
</evidence>
<dbReference type="CDD" id="cd17535">
    <property type="entry name" value="REC_NarL-like"/>
    <property type="match status" value="1"/>
</dbReference>
<protein>
    <submittedName>
        <fullName evidence="8">Response regulator transcription factor</fullName>
    </submittedName>
</protein>
<organism evidence="8 9">
    <name type="scientific">Pedobacter boryungensis</name>
    <dbReference type="NCBI Taxonomy" id="869962"/>
    <lineage>
        <taxon>Bacteria</taxon>
        <taxon>Pseudomonadati</taxon>
        <taxon>Bacteroidota</taxon>
        <taxon>Sphingobacteriia</taxon>
        <taxon>Sphingobacteriales</taxon>
        <taxon>Sphingobacteriaceae</taxon>
        <taxon>Pedobacter</taxon>
    </lineage>
</organism>
<keyword evidence="1 5" id="KW-0597">Phosphoprotein</keyword>
<dbReference type="PROSITE" id="PS50110">
    <property type="entry name" value="RESPONSE_REGULATORY"/>
    <property type="match status" value="1"/>
</dbReference>
<keyword evidence="4" id="KW-0804">Transcription</keyword>
<evidence type="ECO:0000259" key="7">
    <source>
        <dbReference type="PROSITE" id="PS50110"/>
    </source>
</evidence>
<name>A0ABX2DGB9_9SPHI</name>
<dbReference type="PANTHER" id="PTHR43214">
    <property type="entry name" value="TWO-COMPONENT RESPONSE REGULATOR"/>
    <property type="match status" value="1"/>
</dbReference>
<dbReference type="SUPFAM" id="SSF52172">
    <property type="entry name" value="CheY-like"/>
    <property type="match status" value="1"/>
</dbReference>
<dbReference type="CDD" id="cd06170">
    <property type="entry name" value="LuxR_C_like"/>
    <property type="match status" value="1"/>
</dbReference>
<evidence type="ECO:0000256" key="3">
    <source>
        <dbReference type="ARBA" id="ARBA00023125"/>
    </source>
</evidence>
<dbReference type="PRINTS" id="PR00038">
    <property type="entry name" value="HTHLUXR"/>
</dbReference>
<dbReference type="Pfam" id="PF00196">
    <property type="entry name" value="GerE"/>
    <property type="match status" value="1"/>
</dbReference>
<dbReference type="SMART" id="SM00448">
    <property type="entry name" value="REC"/>
    <property type="match status" value="1"/>
</dbReference>
<evidence type="ECO:0000313" key="9">
    <source>
        <dbReference type="Proteomes" id="UP000762110"/>
    </source>
</evidence>
<feature type="domain" description="HTH luxR-type" evidence="6">
    <location>
        <begin position="146"/>
        <end position="211"/>
    </location>
</feature>
<dbReference type="SUPFAM" id="SSF46894">
    <property type="entry name" value="C-terminal effector domain of the bipartite response regulators"/>
    <property type="match status" value="1"/>
</dbReference>
<feature type="domain" description="Response regulatory" evidence="7">
    <location>
        <begin position="4"/>
        <end position="120"/>
    </location>
</feature>